<comment type="similarity">
    <text evidence="2">Belongs to the 5'-nucleotidase family.</text>
</comment>
<feature type="domain" description="Calcineurin-like phosphoesterase" evidence="4">
    <location>
        <begin position="49"/>
        <end position="267"/>
    </location>
</feature>
<dbReference type="InterPro" id="IPR008334">
    <property type="entry name" value="5'-Nucleotdase_C"/>
</dbReference>
<keyword evidence="3" id="KW-0812">Transmembrane</keyword>
<name>A0A9J6QV71_9FIRM</name>
<keyword evidence="7" id="KW-1185">Reference proteome</keyword>
<evidence type="ECO:0000259" key="5">
    <source>
        <dbReference type="Pfam" id="PF02872"/>
    </source>
</evidence>
<dbReference type="PANTHER" id="PTHR11575:SF24">
    <property type="entry name" value="5'-NUCLEOTIDASE"/>
    <property type="match status" value="1"/>
</dbReference>
<dbReference type="Gene3D" id="2.130.10.10">
    <property type="entry name" value="YVTN repeat-like/Quinoprotein amine dehydrogenase"/>
    <property type="match status" value="1"/>
</dbReference>
<evidence type="ECO:0000256" key="2">
    <source>
        <dbReference type="RuleBase" id="RU362119"/>
    </source>
</evidence>
<dbReference type="InterPro" id="IPR004843">
    <property type="entry name" value="Calcineurin-like_PHP"/>
</dbReference>
<organism evidence="6 7">
    <name type="scientific">Hominibacterium faecale</name>
    <dbReference type="NCBI Taxonomy" id="2839743"/>
    <lineage>
        <taxon>Bacteria</taxon>
        <taxon>Bacillati</taxon>
        <taxon>Bacillota</taxon>
        <taxon>Clostridia</taxon>
        <taxon>Peptostreptococcales</taxon>
        <taxon>Anaerovoracaceae</taxon>
        <taxon>Hominibacterium</taxon>
    </lineage>
</organism>
<keyword evidence="2" id="KW-0547">Nucleotide-binding</keyword>
<dbReference type="InterPro" id="IPR036907">
    <property type="entry name" value="5'-Nucleotdase_C_sf"/>
</dbReference>
<evidence type="ECO:0000313" key="7">
    <source>
        <dbReference type="Proteomes" id="UP001065549"/>
    </source>
</evidence>
<dbReference type="Gene3D" id="3.60.21.10">
    <property type="match status" value="1"/>
</dbReference>
<keyword evidence="2" id="KW-0378">Hydrolase</keyword>
<evidence type="ECO:0000256" key="3">
    <source>
        <dbReference type="SAM" id="Phobius"/>
    </source>
</evidence>
<dbReference type="Pfam" id="PF02872">
    <property type="entry name" value="5_nucleotid_C"/>
    <property type="match status" value="1"/>
</dbReference>
<dbReference type="InterPro" id="IPR015943">
    <property type="entry name" value="WD40/YVTN_repeat-like_dom_sf"/>
</dbReference>
<dbReference type="GO" id="GO:0000166">
    <property type="term" value="F:nucleotide binding"/>
    <property type="evidence" value="ECO:0007669"/>
    <property type="project" value="UniProtKB-KW"/>
</dbReference>
<proteinExistence type="inferred from homology"/>
<evidence type="ECO:0000259" key="4">
    <source>
        <dbReference type="Pfam" id="PF00149"/>
    </source>
</evidence>
<dbReference type="SUPFAM" id="SSF55816">
    <property type="entry name" value="5'-nucleotidase (syn. UDP-sugar hydrolase), C-terminal domain"/>
    <property type="match status" value="1"/>
</dbReference>
<dbReference type="SUPFAM" id="SSF56300">
    <property type="entry name" value="Metallo-dependent phosphatases"/>
    <property type="match status" value="1"/>
</dbReference>
<dbReference type="GO" id="GO:0009166">
    <property type="term" value="P:nucleotide catabolic process"/>
    <property type="evidence" value="ECO:0007669"/>
    <property type="project" value="InterPro"/>
</dbReference>
<gene>
    <name evidence="6" type="ORF">OBO34_15775</name>
</gene>
<dbReference type="Proteomes" id="UP001065549">
    <property type="component" value="Unassembled WGS sequence"/>
</dbReference>
<dbReference type="Pfam" id="PF00149">
    <property type="entry name" value="Metallophos"/>
    <property type="match status" value="1"/>
</dbReference>
<dbReference type="PRINTS" id="PR01607">
    <property type="entry name" value="APYRASEFAMLY"/>
</dbReference>
<dbReference type="EMBL" id="JAOSHN010000006">
    <property type="protein sequence ID" value="MCU7379804.1"/>
    <property type="molecule type" value="Genomic_DNA"/>
</dbReference>
<dbReference type="GO" id="GO:0016787">
    <property type="term" value="F:hydrolase activity"/>
    <property type="evidence" value="ECO:0007669"/>
    <property type="project" value="UniProtKB-KW"/>
</dbReference>
<reference evidence="6" key="1">
    <citation type="submission" date="2022-09" db="EMBL/GenBank/DDBJ databases">
        <title>Culturomic study of gut microbiota in children with autism spectrum disorder.</title>
        <authorList>
            <person name="Efimov B.A."/>
            <person name="Chaplin A.V."/>
            <person name="Sokolova S.R."/>
            <person name="Pikina A.P."/>
            <person name="Korzhanova M."/>
            <person name="Belova V."/>
            <person name="Korostin D."/>
        </authorList>
    </citation>
    <scope>NUCLEOTIDE SEQUENCE</scope>
    <source>
        <strain evidence="6">ASD5510</strain>
    </source>
</reference>
<dbReference type="PANTHER" id="PTHR11575">
    <property type="entry name" value="5'-NUCLEOTIDASE-RELATED"/>
    <property type="match status" value="1"/>
</dbReference>
<evidence type="ECO:0000313" key="6">
    <source>
        <dbReference type="EMBL" id="MCU7379804.1"/>
    </source>
</evidence>
<dbReference type="InterPro" id="IPR006179">
    <property type="entry name" value="5_nucleotidase/apyrase"/>
</dbReference>
<sequence length="729" mass="77698">MKHTHRKARIGLVLYILICMIFYALSQGASEIWAQESTAQAKTGDMTVTIYHTNDMHGALAASESSIGIDKVAAIKENTPGSILVDAGDATQGLPLASLTKGADVIKLMNIAGYDAMALGNHELDYGTTQLLQNASSAAFPILAANVFYNGSLLLKDTPSGNTGCHTIIERTIGTKTVKIGFFGLTTRETAAATNPTGIQGVTFEDEIQSAKKEIDELKKEGAERIVALAHLGEHDTVPCTSKALATALTGEYQGKLDVIIDGHSHTKEGAPPVNDVLIQQTGTGLTDLGKVELRFSGDGKSDSVSGELLSYGALQNVTPKAEVTEAINKINDSQKPLLSQKVCAVGNTLWGGTINNYKEARITETNLGDLAADAYRWAGENFLKTASGMDSYRSLPVAAVENGGGIRASLPNGQATAEDLITVFPFSNTLMMKEITPKLLYEMLERSVSNVTGQDKKSGKLYGTPDGGFLQISGFSFSYDPAAAKGSKVQKVTLEMGGRNVSLDRNDSSTKMILVSNDFLMSGGNDFSMLKNCDMVGEIGGELETLRAYIEQLTENGKKALNTRTAAGRIQIAGEYRAAAYTAAFSVKNKDQSPAAGKVVSVYMDGQPQPVNVKTDNNGIARIKVADGPHGIALSRDQKQIYVNNYTGAGLEGDAERSIPAITYQEPQITLQKEETAASAAKETQTLAQAKTETPATGDDSFSIWSLVLILLTSGGTALYVRPFCRRR</sequence>
<protein>
    <submittedName>
        <fullName evidence="6">Bifunctional metallophosphatase/5'-nucleotidase</fullName>
    </submittedName>
</protein>
<accession>A0A9J6QV71</accession>
<dbReference type="InterPro" id="IPR029052">
    <property type="entry name" value="Metallo-depent_PP-like"/>
</dbReference>
<dbReference type="AlphaFoldDB" id="A0A9J6QV71"/>
<evidence type="ECO:0000256" key="1">
    <source>
        <dbReference type="ARBA" id="ARBA00022729"/>
    </source>
</evidence>
<keyword evidence="3" id="KW-0472">Membrane</keyword>
<feature type="transmembrane region" description="Helical" evidence="3">
    <location>
        <begin position="703"/>
        <end position="722"/>
    </location>
</feature>
<keyword evidence="3" id="KW-1133">Transmembrane helix</keyword>
<feature type="domain" description="5'-Nucleotidase C-terminal" evidence="5">
    <location>
        <begin position="359"/>
        <end position="532"/>
    </location>
</feature>
<dbReference type="RefSeq" id="WP_253020869.1">
    <property type="nucleotide sequence ID" value="NZ_JAOSHN010000006.1"/>
</dbReference>
<dbReference type="Gene3D" id="3.90.780.10">
    <property type="entry name" value="5'-Nucleotidase, C-terminal domain"/>
    <property type="match status" value="1"/>
</dbReference>
<keyword evidence="1" id="KW-0732">Signal</keyword>
<comment type="caution">
    <text evidence="6">The sequence shown here is derived from an EMBL/GenBank/DDBJ whole genome shotgun (WGS) entry which is preliminary data.</text>
</comment>